<accession>A1AX46</accession>
<organism evidence="2 3">
    <name type="scientific">Ruthia magnifica subsp. Calyptogena magnifica</name>
    <dbReference type="NCBI Taxonomy" id="413404"/>
    <lineage>
        <taxon>Bacteria</taxon>
        <taxon>Pseudomonadati</taxon>
        <taxon>Pseudomonadota</taxon>
        <taxon>Gammaproteobacteria</taxon>
        <taxon>Candidatus Pseudothioglobaceae</taxon>
        <taxon>Candidatus Ruthturnera</taxon>
    </lineage>
</organism>
<reference evidence="2 3" key="1">
    <citation type="journal article" date="2007" name="Science">
        <title>The Calyptogena magnifica chemoautotrophic symbiont genome.</title>
        <authorList>
            <person name="Newton I.L.G."/>
            <person name="Woyke T."/>
            <person name="Auchtung T.A."/>
            <person name="Dilly G.F."/>
            <person name="Dutton R.J."/>
            <person name="Fisher M.C."/>
            <person name="Fontanez K.M."/>
            <person name="Lau E."/>
            <person name="Stewart F.J."/>
            <person name="Richardson P.M."/>
            <person name="Barry K.W."/>
            <person name="Saunders E."/>
            <person name="Detter J.C."/>
            <person name="Wu D."/>
            <person name="Eisen J.A."/>
            <person name="Cavanaugh C.M."/>
        </authorList>
    </citation>
    <scope>NUCLEOTIDE SEQUENCE [LARGE SCALE GENOMIC DNA]</scope>
    <source>
        <strain evidence="2 3">Cm</strain>
    </source>
</reference>
<dbReference type="InterPro" id="IPR036568">
    <property type="entry name" value="GGCT-like_sf"/>
</dbReference>
<name>A1AX46_RUTMC</name>
<proteinExistence type="predicted"/>
<gene>
    <name evidence="2" type="ordered locus">Rmag_0776</name>
</gene>
<evidence type="ECO:0000259" key="1">
    <source>
        <dbReference type="Pfam" id="PF06094"/>
    </source>
</evidence>
<dbReference type="InterPro" id="IPR009288">
    <property type="entry name" value="AIG2-like_dom"/>
</dbReference>
<evidence type="ECO:0000313" key="3">
    <source>
        <dbReference type="Proteomes" id="UP000002587"/>
    </source>
</evidence>
<dbReference type="InterPro" id="IPR013024">
    <property type="entry name" value="GGCT-like"/>
</dbReference>
<dbReference type="EMBL" id="CP000488">
    <property type="protein sequence ID" value="ABL02503.1"/>
    <property type="molecule type" value="Genomic_DNA"/>
</dbReference>
<dbReference type="STRING" id="413404.Rmag_0776"/>
<protein>
    <recommendedName>
        <fullName evidence="1">Gamma-glutamylcyclotransferase AIG2-like domain-containing protein</fullName>
    </recommendedName>
</protein>
<dbReference type="KEGG" id="rma:Rmag_0776"/>
<dbReference type="eggNOG" id="COG2105">
    <property type="taxonomic scope" value="Bacteria"/>
</dbReference>
<feature type="domain" description="Gamma-glutamylcyclotransferase AIG2-like" evidence="1">
    <location>
        <begin position="7"/>
        <end position="109"/>
    </location>
</feature>
<dbReference type="CDD" id="cd06661">
    <property type="entry name" value="GGCT_like"/>
    <property type="match status" value="1"/>
</dbReference>
<dbReference type="Gene3D" id="3.10.490.10">
    <property type="entry name" value="Gamma-glutamyl cyclotransferase-like"/>
    <property type="match status" value="1"/>
</dbReference>
<evidence type="ECO:0000313" key="2">
    <source>
        <dbReference type="EMBL" id="ABL02503.1"/>
    </source>
</evidence>
<sequence>MSTIELLFSYGTLQNVLVQLETFGRVLEGYTDQLLDYQLHYIKIEDISVIELSGKTYHPIAVFSMGDCVDGVVFKITQIELFKSDQYEVDTYQRIKGKFQSGQDAWVYVEA</sequence>
<dbReference type="SUPFAM" id="SSF110857">
    <property type="entry name" value="Gamma-glutamyl cyclotransferase-like"/>
    <property type="match status" value="1"/>
</dbReference>
<dbReference type="AlphaFoldDB" id="A1AX46"/>
<dbReference type="RefSeq" id="WP_011738128.1">
    <property type="nucleotide sequence ID" value="NC_008610.1"/>
</dbReference>
<dbReference type="Proteomes" id="UP000002587">
    <property type="component" value="Chromosome"/>
</dbReference>
<keyword evidence="3" id="KW-1185">Reference proteome</keyword>
<dbReference type="Pfam" id="PF06094">
    <property type="entry name" value="GGACT"/>
    <property type="match status" value="1"/>
</dbReference>
<dbReference type="HOGENOM" id="CLU_152489_0_0_6"/>